<reference evidence="1 2" key="1">
    <citation type="submission" date="2024-06" db="EMBL/GenBank/DDBJ databases">
        <authorList>
            <person name="Pan Q."/>
            <person name="Wen M."/>
            <person name="Jouanno E."/>
            <person name="Zahm M."/>
            <person name="Klopp C."/>
            <person name="Cabau C."/>
            <person name="Louis A."/>
            <person name="Berthelot C."/>
            <person name="Parey E."/>
            <person name="Roest Crollius H."/>
            <person name="Montfort J."/>
            <person name="Robinson-Rechavi M."/>
            <person name="Bouchez O."/>
            <person name="Lampietro C."/>
            <person name="Lopez Roques C."/>
            <person name="Donnadieu C."/>
            <person name="Postlethwait J."/>
            <person name="Bobe J."/>
            <person name="Verreycken H."/>
            <person name="Guiguen Y."/>
        </authorList>
    </citation>
    <scope>NUCLEOTIDE SEQUENCE [LARGE SCALE GENOMIC DNA]</scope>
    <source>
        <strain evidence="1">Up_M1</strain>
        <tissue evidence="1">Testis</tissue>
    </source>
</reference>
<evidence type="ECO:0000313" key="2">
    <source>
        <dbReference type="Proteomes" id="UP001557470"/>
    </source>
</evidence>
<dbReference type="AlphaFoldDB" id="A0ABD0XNE9"/>
<dbReference type="EMBL" id="JAGEUA010000002">
    <property type="protein sequence ID" value="KAL1005230.1"/>
    <property type="molecule type" value="Genomic_DNA"/>
</dbReference>
<gene>
    <name evidence="1" type="ORF">UPYG_G00056380</name>
</gene>
<dbReference type="Proteomes" id="UP001557470">
    <property type="component" value="Unassembled WGS sequence"/>
</dbReference>
<feature type="non-terminal residue" evidence="1">
    <location>
        <position position="76"/>
    </location>
</feature>
<keyword evidence="2" id="KW-1185">Reference proteome</keyword>
<evidence type="ECO:0000313" key="1">
    <source>
        <dbReference type="EMBL" id="KAL1005230.1"/>
    </source>
</evidence>
<sequence>MNDVNLDAGMKDLHHHYLQYPGMKFIFSGITQRCRWRSAANPGKIDKARRFVNSVVATYVHCLGGSFVKHTQLRFE</sequence>
<protein>
    <submittedName>
        <fullName evidence="1">Uncharacterized protein</fullName>
    </submittedName>
</protein>
<comment type="caution">
    <text evidence="1">The sequence shown here is derived from an EMBL/GenBank/DDBJ whole genome shotgun (WGS) entry which is preliminary data.</text>
</comment>
<proteinExistence type="predicted"/>
<organism evidence="1 2">
    <name type="scientific">Umbra pygmaea</name>
    <name type="common">Eastern mudminnow</name>
    <dbReference type="NCBI Taxonomy" id="75934"/>
    <lineage>
        <taxon>Eukaryota</taxon>
        <taxon>Metazoa</taxon>
        <taxon>Chordata</taxon>
        <taxon>Craniata</taxon>
        <taxon>Vertebrata</taxon>
        <taxon>Euteleostomi</taxon>
        <taxon>Actinopterygii</taxon>
        <taxon>Neopterygii</taxon>
        <taxon>Teleostei</taxon>
        <taxon>Protacanthopterygii</taxon>
        <taxon>Esociformes</taxon>
        <taxon>Umbridae</taxon>
        <taxon>Umbra</taxon>
    </lineage>
</organism>
<accession>A0ABD0XNE9</accession>
<name>A0ABD0XNE9_UMBPY</name>